<dbReference type="InterPro" id="IPR035584">
    <property type="entry name" value="PurF_N"/>
</dbReference>
<evidence type="ECO:0000256" key="6">
    <source>
        <dbReference type="ARBA" id="ARBA00022962"/>
    </source>
</evidence>
<dbReference type="HAMAP" id="MF_01931">
    <property type="entry name" value="PurF"/>
    <property type="match status" value="1"/>
</dbReference>
<evidence type="ECO:0000256" key="1">
    <source>
        <dbReference type="ARBA" id="ARBA00005209"/>
    </source>
</evidence>
<dbReference type="NCBIfam" id="TIGR01134">
    <property type="entry name" value="purF"/>
    <property type="match status" value="1"/>
</dbReference>
<dbReference type="GO" id="GO:0051539">
    <property type="term" value="F:4 iron, 4 sulfur cluster binding"/>
    <property type="evidence" value="ECO:0007669"/>
    <property type="project" value="UniProtKB-KW"/>
</dbReference>
<accession>E4RKL0</accession>
<name>E4RKL0_HALHG</name>
<dbReference type="SUPFAM" id="SSF56235">
    <property type="entry name" value="N-terminal nucleophile aminohydrolases (Ntn hydrolases)"/>
    <property type="match status" value="1"/>
</dbReference>
<comment type="catalytic activity">
    <reaction evidence="7 8">
        <text>5-phospho-beta-D-ribosylamine + L-glutamate + diphosphate = 5-phospho-alpha-D-ribose 1-diphosphate + L-glutamine + H2O</text>
        <dbReference type="Rhea" id="RHEA:14905"/>
        <dbReference type="ChEBI" id="CHEBI:15377"/>
        <dbReference type="ChEBI" id="CHEBI:29985"/>
        <dbReference type="ChEBI" id="CHEBI:33019"/>
        <dbReference type="ChEBI" id="CHEBI:58017"/>
        <dbReference type="ChEBI" id="CHEBI:58359"/>
        <dbReference type="ChEBI" id="CHEBI:58681"/>
        <dbReference type="EC" id="2.4.2.14"/>
    </reaction>
</comment>
<evidence type="ECO:0000313" key="13">
    <source>
        <dbReference type="EMBL" id="ADQ15657.1"/>
    </source>
</evidence>
<dbReference type="InterPro" id="IPR000836">
    <property type="entry name" value="PRTase_dom"/>
</dbReference>
<dbReference type="PROSITE" id="PS51278">
    <property type="entry name" value="GATASE_TYPE_2"/>
    <property type="match status" value="1"/>
</dbReference>
<dbReference type="PANTHER" id="PTHR11907">
    <property type="entry name" value="AMIDOPHOSPHORIBOSYLTRANSFERASE"/>
    <property type="match status" value="1"/>
</dbReference>
<feature type="domain" description="Glutamine amidotransferase type-2" evidence="12">
    <location>
        <begin position="48"/>
        <end position="269"/>
    </location>
</feature>
<feature type="active site" description="Nucleophile" evidence="7 9">
    <location>
        <position position="48"/>
    </location>
</feature>
<feature type="binding site" evidence="7 10">
    <location>
        <position position="394"/>
    </location>
    <ligand>
        <name>Mg(2+)</name>
        <dbReference type="ChEBI" id="CHEBI:18420"/>
    </ligand>
</feature>
<dbReference type="Gene3D" id="3.60.20.10">
    <property type="entry name" value="Glutamine Phosphoribosylpyrophosphate, subunit 1, domain 1"/>
    <property type="match status" value="1"/>
</dbReference>
<gene>
    <name evidence="7" type="primary">purF</name>
    <name evidence="13" type="ordered locus">Halsa_2249</name>
</gene>
<dbReference type="GO" id="GO:0004044">
    <property type="term" value="F:amidophosphoribosyltransferase activity"/>
    <property type="evidence" value="ECO:0007669"/>
    <property type="project" value="UniProtKB-UniRule"/>
</dbReference>
<keyword evidence="3 7" id="KW-0328">Glycosyltransferase</keyword>
<feature type="binding site" evidence="7 11">
    <location>
        <position position="285"/>
    </location>
    <ligand>
        <name>[4Fe-4S] cluster</name>
        <dbReference type="ChEBI" id="CHEBI:49883"/>
    </ligand>
</feature>
<evidence type="ECO:0000256" key="2">
    <source>
        <dbReference type="ARBA" id="ARBA00010138"/>
    </source>
</evidence>
<organism evidence="13 14">
    <name type="scientific">Halanaerobium hydrogeniformans</name>
    <name type="common">Halanaerobium sp. (strain sapolanicus)</name>
    <dbReference type="NCBI Taxonomy" id="656519"/>
    <lineage>
        <taxon>Bacteria</taxon>
        <taxon>Bacillati</taxon>
        <taxon>Bacillota</taxon>
        <taxon>Clostridia</taxon>
        <taxon>Halanaerobiales</taxon>
        <taxon>Halanaerobiaceae</taxon>
        <taxon>Halanaerobium</taxon>
    </lineage>
</organism>
<dbReference type="Pfam" id="PF00156">
    <property type="entry name" value="Pribosyltran"/>
    <property type="match status" value="1"/>
</dbReference>
<reference evidence="13 14" key="2">
    <citation type="journal article" date="2011" name="J. Bacteriol.">
        <title>Complete Genome Sequence of the Haloalkaliphilic, Hydrogen Producing Halanaerobium hydrogenoformans.</title>
        <authorList>
            <person name="Brown S.D."/>
            <person name="Begemann M.B."/>
            <person name="Mormile M.R."/>
            <person name="Wall J.D."/>
            <person name="Han C.S."/>
            <person name="Goodwin L.A."/>
            <person name="Pitluck S."/>
            <person name="Land M.L."/>
            <person name="Hauser L.J."/>
            <person name="Elias D.A."/>
        </authorList>
    </citation>
    <scope>NUCLEOTIDE SEQUENCE [LARGE SCALE GENOMIC DNA]</scope>
    <source>
        <strain evidence="14">sapolanicus</strain>
    </source>
</reference>
<keyword evidence="5 7" id="KW-0658">Purine biosynthesis</keyword>
<keyword evidence="6 7" id="KW-0315">Glutamine amidotransferase</keyword>
<keyword evidence="7 11" id="KW-0411">Iron-sulfur</keyword>
<reference evidence="13 14" key="1">
    <citation type="submission" date="2010-11" db="EMBL/GenBank/DDBJ databases">
        <title>Complete sequence of Halanaerobium sp. sapolanicus.</title>
        <authorList>
            <consortium name="US DOE Joint Genome Institute"/>
            <person name="Lucas S."/>
            <person name="Copeland A."/>
            <person name="Lapidus A."/>
            <person name="Cheng J.-F."/>
            <person name="Bruce D."/>
            <person name="Goodwin L."/>
            <person name="Pitluck S."/>
            <person name="Davenport K."/>
            <person name="Detter J.C."/>
            <person name="Han C."/>
            <person name="Tapia R."/>
            <person name="Land M."/>
            <person name="Hauser L."/>
            <person name="Jeffries C."/>
            <person name="Kyrpides N."/>
            <person name="Ivanova N."/>
            <person name="Mikhailova N."/>
            <person name="Begemann M.B."/>
            <person name="Mormile M.R."/>
            <person name="Wall J.D."/>
            <person name="Elias D.A."/>
            <person name="Woyke T."/>
        </authorList>
    </citation>
    <scope>NUCLEOTIDE SEQUENCE [LARGE SCALE GENOMIC DNA]</scope>
    <source>
        <strain evidence="14">sapolanicus</strain>
    </source>
</reference>
<dbReference type="EC" id="2.4.2.14" evidence="7"/>
<dbReference type="SUPFAM" id="SSF53271">
    <property type="entry name" value="PRTase-like"/>
    <property type="match status" value="1"/>
</dbReference>
<feature type="binding site" evidence="7 10">
    <location>
        <position position="332"/>
    </location>
    <ligand>
        <name>Mg(2+)</name>
        <dbReference type="ChEBI" id="CHEBI:18420"/>
    </ligand>
</feature>
<comment type="cofactor">
    <cofactor evidence="7 10">
        <name>Mg(2+)</name>
        <dbReference type="ChEBI" id="CHEBI:18420"/>
    </cofactor>
    <text evidence="7 10">Binds 1 Mg(2+) ion per subunit.</text>
</comment>
<proteinExistence type="inferred from homology"/>
<feature type="binding site" evidence="7 11">
    <location>
        <position position="483"/>
    </location>
    <ligand>
        <name>[4Fe-4S] cluster</name>
        <dbReference type="ChEBI" id="CHEBI:49883"/>
    </ligand>
</feature>
<comment type="pathway">
    <text evidence="1 7 8">Purine metabolism; IMP biosynthesis via de novo pathway; N(1)-(5-phospho-D-ribosyl)glycinamide from 5-phospho-alpha-D-ribose 1-diphosphate: step 1/2.</text>
</comment>
<dbReference type="RefSeq" id="WP_013406722.1">
    <property type="nucleotide sequence ID" value="NC_014654.1"/>
</dbReference>
<keyword evidence="7 10" id="KW-0479">Metal-binding</keyword>
<dbReference type="GO" id="GO:0000287">
    <property type="term" value="F:magnesium ion binding"/>
    <property type="evidence" value="ECO:0007669"/>
    <property type="project" value="UniProtKB-UniRule"/>
</dbReference>
<dbReference type="KEGG" id="has:Halsa_2249"/>
<dbReference type="EMBL" id="CP002304">
    <property type="protein sequence ID" value="ADQ15657.1"/>
    <property type="molecule type" value="Genomic_DNA"/>
</dbReference>
<keyword evidence="7 10" id="KW-0460">Magnesium</keyword>
<dbReference type="eggNOG" id="COG0034">
    <property type="taxonomic scope" value="Bacteria"/>
</dbReference>
<sequence>MGEINNFSNLKIKLSNKNNSYISKQNKQKKKVCSSEMKYRADKMREECGVFGVFNADGKSSAADLSYLGLIALQHRGQESAGICANHEGEFDLHKGMGLVENVFNEEDLLNLKGEMAIGHVRYSTSGSSHLANAQPLLINSIKGDLALAHNGNVANAETLRYNLEMNGSIFHSTLDTEVIAHLVARALEDDIVEALIQSLHQLKGAFSIVAMTKDSLVAIRDPKGFRPLSIGKAGNSYIVASESCAFDIVGAEFVRDVEPGEVVIINENGLKSRKYSGSKESSLCVFEYIYFARPDSNIEGQNVLLARKEMGRQLAKEMDLEADLVIPVPDSGIPAALGFAEESEIEFAQGILRNRYVGRTFIQPSQAIRDLKVRLKLAPIKEIIEGKKVILIDDSIVRGTTSKQIISRIKEAGASEVHMAISSPPVEHPCYFGLDTSRRQELIASRNTVEEIAESIGAVSLHYLSQTGMLKAINTDKKLGFCTACFDGDYPISNKYLIEEEN</sequence>
<dbReference type="Pfam" id="PF13537">
    <property type="entry name" value="GATase_7"/>
    <property type="match status" value="1"/>
</dbReference>
<dbReference type="HOGENOM" id="CLU_022389_3_1_9"/>
<dbReference type="STRING" id="656519.Halsa_2249"/>
<dbReference type="InterPro" id="IPR029055">
    <property type="entry name" value="Ntn_hydrolases_N"/>
</dbReference>
<evidence type="ECO:0000259" key="12">
    <source>
        <dbReference type="PROSITE" id="PS51278"/>
    </source>
</evidence>
<keyword evidence="14" id="KW-1185">Reference proteome</keyword>
<keyword evidence="7" id="KW-0004">4Fe-4S</keyword>
<dbReference type="InterPro" id="IPR005854">
    <property type="entry name" value="PurF"/>
</dbReference>
<evidence type="ECO:0000256" key="8">
    <source>
        <dbReference type="PIRNR" id="PIRNR000485"/>
    </source>
</evidence>
<evidence type="ECO:0000256" key="4">
    <source>
        <dbReference type="ARBA" id="ARBA00022679"/>
    </source>
</evidence>
<protein>
    <recommendedName>
        <fullName evidence="7">Amidophosphoribosyltransferase</fullName>
        <shortName evidence="7">ATase</shortName>
        <ecNumber evidence="7">2.4.2.14</ecNumber>
    </recommendedName>
    <alternativeName>
        <fullName evidence="7">Glutamine phosphoribosylpyrophosphate amidotransferase</fullName>
        <shortName evidence="7">GPATase</shortName>
    </alternativeName>
</protein>
<dbReference type="UniPathway" id="UPA00074">
    <property type="reaction ID" value="UER00124"/>
</dbReference>
<comment type="function">
    <text evidence="7">Catalyzes the formation of phosphoribosylamine from phosphoribosylpyrophosphate (PRPP) and glutamine.</text>
</comment>
<dbReference type="Proteomes" id="UP000007434">
    <property type="component" value="Chromosome"/>
</dbReference>
<dbReference type="PIRSF" id="PIRSF000485">
    <property type="entry name" value="Amd_phspho_trans"/>
    <property type="match status" value="1"/>
</dbReference>
<dbReference type="Gene3D" id="3.40.50.2020">
    <property type="match status" value="1"/>
</dbReference>
<feature type="binding site" evidence="7 11">
    <location>
        <position position="431"/>
    </location>
    <ligand>
        <name>[4Fe-4S] cluster</name>
        <dbReference type="ChEBI" id="CHEBI:49883"/>
    </ligand>
</feature>
<dbReference type="CDD" id="cd06223">
    <property type="entry name" value="PRTases_typeI"/>
    <property type="match status" value="1"/>
</dbReference>
<evidence type="ECO:0000256" key="3">
    <source>
        <dbReference type="ARBA" id="ARBA00022676"/>
    </source>
</evidence>
<evidence type="ECO:0000256" key="9">
    <source>
        <dbReference type="PIRSR" id="PIRSR000485-1"/>
    </source>
</evidence>
<dbReference type="GO" id="GO:0009113">
    <property type="term" value="P:purine nucleobase biosynthetic process"/>
    <property type="evidence" value="ECO:0007669"/>
    <property type="project" value="UniProtKB-UniRule"/>
</dbReference>
<dbReference type="CDD" id="cd00715">
    <property type="entry name" value="GPATase_N"/>
    <property type="match status" value="1"/>
</dbReference>
<dbReference type="GO" id="GO:0006189">
    <property type="term" value="P:'de novo' IMP biosynthetic process"/>
    <property type="evidence" value="ECO:0007669"/>
    <property type="project" value="UniProtKB-UniRule"/>
</dbReference>
<dbReference type="AlphaFoldDB" id="E4RKL0"/>
<comment type="similarity">
    <text evidence="2 7 8">In the C-terminal section; belongs to the purine/pyrimidine phosphoribosyltransferase family.</text>
</comment>
<comment type="cofactor">
    <cofactor evidence="7 11">
        <name>[4Fe-4S] cluster</name>
        <dbReference type="ChEBI" id="CHEBI:49883"/>
    </cofactor>
    <text evidence="7 11">Binds 1 [4Fe-4S] cluster per subunit.</text>
</comment>
<evidence type="ECO:0000256" key="7">
    <source>
        <dbReference type="HAMAP-Rule" id="MF_01931"/>
    </source>
</evidence>
<evidence type="ECO:0000313" key="14">
    <source>
        <dbReference type="Proteomes" id="UP000007434"/>
    </source>
</evidence>
<evidence type="ECO:0000256" key="10">
    <source>
        <dbReference type="PIRSR" id="PIRSR000485-2"/>
    </source>
</evidence>
<feature type="binding site" evidence="7 10">
    <location>
        <position position="395"/>
    </location>
    <ligand>
        <name>Mg(2+)</name>
        <dbReference type="ChEBI" id="CHEBI:18420"/>
    </ligand>
</feature>
<dbReference type="InterPro" id="IPR029057">
    <property type="entry name" value="PRTase-like"/>
</dbReference>
<dbReference type="OrthoDB" id="9801213at2"/>
<keyword evidence="7 11" id="KW-0408">Iron</keyword>
<evidence type="ECO:0000256" key="11">
    <source>
        <dbReference type="PIRSR" id="PIRSR000485-3"/>
    </source>
</evidence>
<dbReference type="MEROPS" id="C44.001"/>
<evidence type="ECO:0000256" key="5">
    <source>
        <dbReference type="ARBA" id="ARBA00022755"/>
    </source>
</evidence>
<feature type="binding site" evidence="7 11">
    <location>
        <position position="486"/>
    </location>
    <ligand>
        <name>[4Fe-4S] cluster</name>
        <dbReference type="ChEBI" id="CHEBI:49883"/>
    </ligand>
</feature>
<keyword evidence="4 7" id="KW-0808">Transferase</keyword>
<dbReference type="InterPro" id="IPR017932">
    <property type="entry name" value="GATase_2_dom"/>
</dbReference>